<gene>
    <name evidence="2" type="ORF">CLTHE_14130</name>
</gene>
<reference evidence="2 3" key="1">
    <citation type="submission" date="2016-02" db="EMBL/GenBank/DDBJ databases">
        <title>Genome sequence of Clostridium thermobutyricum DSM 4928.</title>
        <authorList>
            <person name="Poehlein A."/>
            <person name="Daniel R."/>
        </authorList>
    </citation>
    <scope>NUCLEOTIDE SEQUENCE [LARGE SCALE GENOMIC DNA]</scope>
    <source>
        <strain evidence="2 3">DSM 4928</strain>
    </source>
</reference>
<protein>
    <submittedName>
        <fullName evidence="2">Uncharacterized protein</fullName>
    </submittedName>
</protein>
<dbReference type="EMBL" id="LTAY01000037">
    <property type="protein sequence ID" value="OPX47842.1"/>
    <property type="molecule type" value="Genomic_DNA"/>
</dbReference>
<accession>A0A1V4SWN2</accession>
<sequence>MKQYTLKEINTQYQESFIKIAENDLIRIYSLYKKEELKENIENIIKVHIPIDKEEAKNMLNNGFTYKDKKYISLITTVNMMKHEDREQEYSMEYFFISEEDKDFIEYLEDLSSLGKLKIKQKEEAVLCINKDIVSRLSLLTSAGDRVYLPCLKKAILPEMTYTYINNYLQFKKEFGMNRPSKSLKLEKHEALEVAHTAMDGSGFIMPNIMKNIQKQLGVRYSLSWIGIREIGVASKGLLVKFDFKKYLREEHGLTSLIVKDMWGNDVNLFDVDIIQNASQVKWGKWFDSAEEIEKLKLNYPHAERLLNGFNICKYNKETPKSYTKANYQIITNLALTPSELEEISKEHKDIYRRVINREEHATRIMLGDIARDEEKELSASTKVHRLIQLDNKMLTLKSSYKVMESLVNKSVHTFAGGSIYVKGNYKVVIKDAISYFDSLINAEYTEDGKIKGYMSLNGLQDNQNYVPREKGHRTLARCPLNSATELIKTILVENPLYEKYFKELSSDIMFYPFNDFMMRQSGEDEDLDISLAIDNEIIYNAVIEDVDENGVNWYFRNQFDGGSHKVKYTKENMIEILLQVRGNVIGQLSNKGAIVSNLIQEMPYKFLREDGILYISLSQFRSEIEKKINAQFLSEKEYLYKTYTGEELQSEKKRLENKINKKINNEMKVKRELIKELQEEGVCWDYTQLTEEEIKNFIMKNFEHYKKYSYYLLYLQMVAIDQPKTNIKVEKAMEKPLYKAIGRKAKKPSYIYHAKYKEASQTVKYTDCRSSNTLLCNFAKEINNELGKKARLMDKDIYNNEPLFRVLKKVDAVANEECTDTLRILEDKYHALRSEIKEKIELKQAKELRETLGHYKELKDLEIKINETYYNKEIATASKKSKLKNLYNQKEKLEAEREENREELLDLETKIAKLNAKITEEFNKIDLKIAENYKELIQDKYSDKVILKSITKVRRETEGNNLIKASSRFIINFCFAELEKELIAQKNGVGTMYKEDLNGEIKYLNTNYSIINVDLKELDLDKKEQLNKKCKLGELRKIRANYNGQAITKSLKIDRDEKNMYLIAEERIGFVFPDFRAILEGIEEIEVKEIEVAKNNKSVTIYY</sequence>
<name>A0A1V4SWN2_9CLOT</name>
<dbReference type="OrthoDB" id="1907802at2"/>
<feature type="coiled-coil region" evidence="1">
    <location>
        <begin position="877"/>
        <end position="925"/>
    </location>
</feature>
<evidence type="ECO:0000256" key="1">
    <source>
        <dbReference type="SAM" id="Coils"/>
    </source>
</evidence>
<dbReference type="AlphaFoldDB" id="A0A1V4SWN2"/>
<evidence type="ECO:0000313" key="3">
    <source>
        <dbReference type="Proteomes" id="UP000191448"/>
    </source>
</evidence>
<dbReference type="Proteomes" id="UP000191448">
    <property type="component" value="Unassembled WGS sequence"/>
</dbReference>
<organism evidence="2 3">
    <name type="scientific">Clostridium thermobutyricum DSM 4928</name>
    <dbReference type="NCBI Taxonomy" id="1121339"/>
    <lineage>
        <taxon>Bacteria</taxon>
        <taxon>Bacillati</taxon>
        <taxon>Bacillota</taxon>
        <taxon>Clostridia</taxon>
        <taxon>Eubacteriales</taxon>
        <taxon>Clostridiaceae</taxon>
        <taxon>Clostridium</taxon>
    </lineage>
</organism>
<feature type="coiled-coil region" evidence="1">
    <location>
        <begin position="646"/>
        <end position="681"/>
    </location>
</feature>
<dbReference type="RefSeq" id="WP_080022629.1">
    <property type="nucleotide sequence ID" value="NZ_LTAY01000037.1"/>
</dbReference>
<keyword evidence="1" id="KW-0175">Coiled coil</keyword>
<comment type="caution">
    <text evidence="2">The sequence shown here is derived from an EMBL/GenBank/DDBJ whole genome shotgun (WGS) entry which is preliminary data.</text>
</comment>
<proteinExistence type="predicted"/>
<feature type="coiled-coil region" evidence="1">
    <location>
        <begin position="816"/>
        <end position="843"/>
    </location>
</feature>
<evidence type="ECO:0000313" key="2">
    <source>
        <dbReference type="EMBL" id="OPX47842.1"/>
    </source>
</evidence>